<dbReference type="AlphaFoldDB" id="A0AAV7R782"/>
<comment type="caution">
    <text evidence="2">The sequence shown here is derived from an EMBL/GenBank/DDBJ whole genome shotgun (WGS) entry which is preliminary data.</text>
</comment>
<name>A0AAV7R782_PLEWA</name>
<dbReference type="EMBL" id="JANPWB010000009">
    <property type="protein sequence ID" value="KAJ1147727.1"/>
    <property type="molecule type" value="Genomic_DNA"/>
</dbReference>
<dbReference type="Pfam" id="PF04832">
    <property type="entry name" value="SOUL"/>
    <property type="match status" value="1"/>
</dbReference>
<evidence type="ECO:0000313" key="2">
    <source>
        <dbReference type="EMBL" id="KAJ1147727.1"/>
    </source>
</evidence>
<evidence type="ECO:0008006" key="4">
    <source>
        <dbReference type="Google" id="ProtNLM"/>
    </source>
</evidence>
<proteinExistence type="inferred from homology"/>
<comment type="similarity">
    <text evidence="1">Belongs to the HEBP family.</text>
</comment>
<evidence type="ECO:0000256" key="1">
    <source>
        <dbReference type="ARBA" id="ARBA00009817"/>
    </source>
</evidence>
<dbReference type="Gene3D" id="3.20.80.10">
    <property type="entry name" value="Regulatory factor, effector binding domain"/>
    <property type="match status" value="1"/>
</dbReference>
<dbReference type="GO" id="GO:0020037">
    <property type="term" value="F:heme binding"/>
    <property type="evidence" value="ECO:0007669"/>
    <property type="project" value="TreeGrafter"/>
</dbReference>
<dbReference type="Proteomes" id="UP001066276">
    <property type="component" value="Chromosome 5"/>
</dbReference>
<sequence length="229" mass="26353">MEDAGPQEQQQEDLAQSQLFSRWEVVASAHHVSLPPDIAGPISEMTRQSHIREPIPFVPLSRDEKDEGYEERQYPAGKWACIRKQEPLYEQSTACGFMKLMRYICKENSTGRYLGMTVPVLNRFHMDEDGTALVGEISTEFYLPAEFQQDPPLPLDPEVLILDQGSFQVISRVFYGATTEDSLRRDVDQLWALVGNTDTVLRGTYLVATYENPTVPHRRNELWFIRREE</sequence>
<dbReference type="PANTHER" id="PTHR11220:SF24">
    <property type="entry name" value="HEME-BINDING PROTEIN 1"/>
    <property type="match status" value="1"/>
</dbReference>
<accession>A0AAV7R782</accession>
<dbReference type="SUPFAM" id="SSF55136">
    <property type="entry name" value="Probable bacterial effector-binding domain"/>
    <property type="match status" value="1"/>
</dbReference>
<organism evidence="2 3">
    <name type="scientific">Pleurodeles waltl</name>
    <name type="common">Iberian ribbed newt</name>
    <dbReference type="NCBI Taxonomy" id="8319"/>
    <lineage>
        <taxon>Eukaryota</taxon>
        <taxon>Metazoa</taxon>
        <taxon>Chordata</taxon>
        <taxon>Craniata</taxon>
        <taxon>Vertebrata</taxon>
        <taxon>Euteleostomi</taxon>
        <taxon>Amphibia</taxon>
        <taxon>Batrachia</taxon>
        <taxon>Caudata</taxon>
        <taxon>Salamandroidea</taxon>
        <taxon>Salamandridae</taxon>
        <taxon>Pleurodelinae</taxon>
        <taxon>Pleurodeles</taxon>
    </lineage>
</organism>
<keyword evidence="3" id="KW-1185">Reference proteome</keyword>
<dbReference type="InterPro" id="IPR011256">
    <property type="entry name" value="Reg_factor_effector_dom_sf"/>
</dbReference>
<reference evidence="2" key="1">
    <citation type="journal article" date="2022" name="bioRxiv">
        <title>Sequencing and chromosome-scale assembly of the giantPleurodeles waltlgenome.</title>
        <authorList>
            <person name="Brown T."/>
            <person name="Elewa A."/>
            <person name="Iarovenko S."/>
            <person name="Subramanian E."/>
            <person name="Araus A.J."/>
            <person name="Petzold A."/>
            <person name="Susuki M."/>
            <person name="Suzuki K.-i.T."/>
            <person name="Hayashi T."/>
            <person name="Toyoda A."/>
            <person name="Oliveira C."/>
            <person name="Osipova E."/>
            <person name="Leigh N.D."/>
            <person name="Simon A."/>
            <person name="Yun M.H."/>
        </authorList>
    </citation>
    <scope>NUCLEOTIDE SEQUENCE</scope>
    <source>
        <strain evidence="2">20211129_DDA</strain>
        <tissue evidence="2">Liver</tissue>
    </source>
</reference>
<dbReference type="InterPro" id="IPR006917">
    <property type="entry name" value="SOUL_heme-bd"/>
</dbReference>
<protein>
    <recommendedName>
        <fullName evidence="4">Heme-binding protein 1</fullName>
    </recommendedName>
</protein>
<dbReference type="PANTHER" id="PTHR11220">
    <property type="entry name" value="HEME-BINDING PROTEIN-RELATED"/>
    <property type="match status" value="1"/>
</dbReference>
<evidence type="ECO:0000313" key="3">
    <source>
        <dbReference type="Proteomes" id="UP001066276"/>
    </source>
</evidence>
<gene>
    <name evidence="2" type="ORF">NDU88_000586</name>
</gene>